<dbReference type="Proteomes" id="UP000225706">
    <property type="component" value="Unassembled WGS sequence"/>
</dbReference>
<dbReference type="OrthoDB" id="26719at2759"/>
<dbReference type="PROSITE" id="PS50026">
    <property type="entry name" value="EGF_3"/>
    <property type="match status" value="1"/>
</dbReference>
<keyword evidence="4 8" id="KW-0863">Zinc-finger</keyword>
<sequence length="1189" mass="134871">MMQASSFPINDTLEENVWPRYRGKRAGKQVKERETYKRHIVTTITKSRPVSPKTKFTESSSGHIPANCKVIRLEAPLESGFAYSFVPAFILSNVISLSPKIDEVRVTICNASLDFICITETWLKNPIDDNFVLVPGYNIIRRDRCLSCSNELFYSIGFWSLVCCATHQHVTRRFRREAVVQPYLKCMAALKFANITVCATCMVLLAGDIQENPGPVTDACAVCTKRCRKNQMAIQYDSCNKWFHAKCISMKRTEYDELCEPSLAWECITCLSPGFDTPVRKSHETINTGVKEGKPSGRINKDLHANLKKRGMKFAHVNIATLPGHCADAEVLMEKAALDVFAVTESRLDCTLLDSLEQEFLAKLDDEMVKDLIIMGDLNADVIALKPCKYTRKLMQTTRLHGLSQLVKEPTRMTEFTRVATDLVFVNNTHRIVSHRVQEFGASDHSVTFLVKKAGVYKAHVEIRDHAPLERIGTKLASKPWITNDLKELMAERDYALRVAKRYGNQEQWNEYRRLKNFTNRKVKSAEALHYKNIIESAKNPKDMWRSLNSVIGSNNQWGSPFQLHDGKRLVSEPKSVATKFNKFFAAIDSKAAGRLRPVINKAAGLDRIPARLLKDAEAELAPSITYLVNRSISDGIVPDLWKVARVTPLYKSNDKLQVDNYRPISVLPVLSKVVERVVHCQLNAHLHELDFLYQHHYGFRRGHSTEQAISQLNNWVLPTIDKDNRARTAFYSGLVLPHLDYADTVWGDQPGLKSEMEKLQSFHNRFAKKIKLGKLSSSEALKCLNWLPLAGRRLLHRCTTAENAIKGDIPQHFESFKSTLRENFTAVQVVFIIPYDKNAFLFSGDIELMFAMQNSALYRYPTGRASFGKFKCDLFHYLWEGKLSSSMVEDKLSCTCLCVGEPKCYSFNIAANPDSSGLHLCELLATDKYRVTDKLHGNNTFHHFSPTSPCESTPCKNSDICVPEYQWNSYRCGCKPGFHGINCDREGRTCSDIKRSHPKAQNGDYLIDPDGNGKVQPFRVYCDMTDKDGVGVPVVSHDSESRTLVDGFKEPGSYLRNVTYHETNLRQLASLTASSAHCEQFIMYECYDSRLFRKDHGWWVSRDGEKMKYWGGVDSIDYKCACGLTNTCADPQDKCNCDKNDNQWRNDSGLLTDKSRLPVKQLRFGDTGYSSNDRGYHTLGKLKCFGLN</sequence>
<dbReference type="PANTHER" id="PTHR47510">
    <property type="entry name" value="REVERSE TRANSCRIPTASE DOMAIN-CONTAINING PROTEIN"/>
    <property type="match status" value="1"/>
</dbReference>
<protein>
    <submittedName>
        <fullName evidence="12">Contactin-associated protein-like 2</fullName>
    </submittedName>
</protein>
<dbReference type="InterPro" id="IPR000742">
    <property type="entry name" value="EGF"/>
</dbReference>
<dbReference type="Gene3D" id="3.60.10.10">
    <property type="entry name" value="Endonuclease/exonuclease/phosphatase"/>
    <property type="match status" value="1"/>
</dbReference>
<dbReference type="PROSITE" id="PS50016">
    <property type="entry name" value="ZF_PHD_2"/>
    <property type="match status" value="1"/>
</dbReference>
<organism evidence="12 13">
    <name type="scientific">Stylophora pistillata</name>
    <name type="common">Smooth cauliflower coral</name>
    <dbReference type="NCBI Taxonomy" id="50429"/>
    <lineage>
        <taxon>Eukaryota</taxon>
        <taxon>Metazoa</taxon>
        <taxon>Cnidaria</taxon>
        <taxon>Anthozoa</taxon>
        <taxon>Hexacorallia</taxon>
        <taxon>Scleractinia</taxon>
        <taxon>Astrocoeniina</taxon>
        <taxon>Pocilloporidae</taxon>
        <taxon>Stylophora</taxon>
    </lineage>
</organism>
<dbReference type="PROSITE" id="PS00022">
    <property type="entry name" value="EGF_1"/>
    <property type="match status" value="1"/>
</dbReference>
<gene>
    <name evidence="12" type="primary">Cntnap2</name>
    <name evidence="12" type="ORF">AWC38_SpisGene2052</name>
</gene>
<evidence type="ECO:0000313" key="12">
    <source>
        <dbReference type="EMBL" id="PFX32991.1"/>
    </source>
</evidence>
<dbReference type="SMART" id="SM00181">
    <property type="entry name" value="EGF"/>
    <property type="match status" value="1"/>
</dbReference>
<dbReference type="SUPFAM" id="SSF57196">
    <property type="entry name" value="EGF/Laminin"/>
    <property type="match status" value="1"/>
</dbReference>
<evidence type="ECO:0000256" key="2">
    <source>
        <dbReference type="ARBA" id="ARBA00022525"/>
    </source>
</evidence>
<dbReference type="InterPro" id="IPR019787">
    <property type="entry name" value="Znf_PHD-finger"/>
</dbReference>
<reference evidence="13" key="1">
    <citation type="journal article" date="2017" name="bioRxiv">
        <title>Comparative analysis of the genomes of Stylophora pistillata and Acropora digitifera provides evidence for extensive differences between species of corals.</title>
        <authorList>
            <person name="Voolstra C.R."/>
            <person name="Li Y."/>
            <person name="Liew Y.J."/>
            <person name="Baumgarten S."/>
            <person name="Zoccola D."/>
            <person name="Flot J.-F."/>
            <person name="Tambutte S."/>
            <person name="Allemand D."/>
            <person name="Aranda M."/>
        </authorList>
    </citation>
    <scope>NUCLEOTIDE SEQUENCE [LARGE SCALE GENOMIC DNA]</scope>
</reference>
<evidence type="ECO:0000259" key="10">
    <source>
        <dbReference type="PROSITE" id="PS50026"/>
    </source>
</evidence>
<evidence type="ECO:0000256" key="3">
    <source>
        <dbReference type="ARBA" id="ARBA00022723"/>
    </source>
</evidence>
<dbReference type="InterPro" id="IPR000885">
    <property type="entry name" value="Fib_collagen_C"/>
</dbReference>
<dbReference type="CDD" id="cd00054">
    <property type="entry name" value="EGF_CA"/>
    <property type="match status" value="1"/>
</dbReference>
<evidence type="ECO:0000256" key="7">
    <source>
        <dbReference type="PROSITE-ProRule" id="PRU00076"/>
    </source>
</evidence>
<dbReference type="SUPFAM" id="SSF57903">
    <property type="entry name" value="FYVE/PHD zinc finger"/>
    <property type="match status" value="1"/>
</dbReference>
<dbReference type="PROSITE" id="PS51406">
    <property type="entry name" value="FIBRINOGEN_C_2"/>
    <property type="match status" value="1"/>
</dbReference>
<dbReference type="GO" id="GO:0008270">
    <property type="term" value="F:zinc ion binding"/>
    <property type="evidence" value="ECO:0007669"/>
    <property type="project" value="UniProtKB-KW"/>
</dbReference>
<evidence type="ECO:0000256" key="4">
    <source>
        <dbReference type="ARBA" id="ARBA00022771"/>
    </source>
</evidence>
<evidence type="ECO:0000256" key="6">
    <source>
        <dbReference type="ARBA" id="ARBA00023119"/>
    </source>
</evidence>
<dbReference type="InterPro" id="IPR011011">
    <property type="entry name" value="Znf_FYVE_PHD"/>
</dbReference>
<dbReference type="InterPro" id="IPR043502">
    <property type="entry name" value="DNA/RNA_pol_sf"/>
</dbReference>
<keyword evidence="13" id="KW-1185">Reference proteome</keyword>
<dbReference type="GO" id="GO:0005576">
    <property type="term" value="C:extracellular region"/>
    <property type="evidence" value="ECO:0007669"/>
    <property type="project" value="UniProtKB-SubCell"/>
</dbReference>
<dbReference type="AlphaFoldDB" id="A0A2B4SSV0"/>
<name>A0A2B4SSV0_STYPI</name>
<comment type="subcellular location">
    <subcellularLocation>
        <location evidence="1">Secreted</location>
    </subcellularLocation>
</comment>
<evidence type="ECO:0000256" key="1">
    <source>
        <dbReference type="ARBA" id="ARBA00004613"/>
    </source>
</evidence>
<evidence type="ECO:0000256" key="8">
    <source>
        <dbReference type="PROSITE-ProRule" id="PRU00146"/>
    </source>
</evidence>
<feature type="domain" description="EGF-like" evidence="10">
    <location>
        <begin position="947"/>
        <end position="985"/>
    </location>
</feature>
<keyword evidence="7" id="KW-0245">EGF-like domain</keyword>
<evidence type="ECO:0000259" key="11">
    <source>
        <dbReference type="PROSITE" id="PS51406"/>
    </source>
</evidence>
<dbReference type="GO" id="GO:0005201">
    <property type="term" value="F:extracellular matrix structural constituent"/>
    <property type="evidence" value="ECO:0007669"/>
    <property type="project" value="InterPro"/>
</dbReference>
<proteinExistence type="predicted"/>
<accession>A0A2B4SSV0</accession>
<dbReference type="SUPFAM" id="SSF56672">
    <property type="entry name" value="DNA/RNA polymerases"/>
    <property type="match status" value="1"/>
</dbReference>
<dbReference type="EMBL" id="LSMT01000016">
    <property type="protein sequence ID" value="PFX32991.1"/>
    <property type="molecule type" value="Genomic_DNA"/>
</dbReference>
<evidence type="ECO:0000256" key="5">
    <source>
        <dbReference type="ARBA" id="ARBA00022833"/>
    </source>
</evidence>
<dbReference type="PANTHER" id="PTHR47510:SF3">
    <property type="entry name" value="ENDO_EXONUCLEASE_PHOSPHATASE DOMAIN-CONTAINING PROTEIN"/>
    <property type="match status" value="1"/>
</dbReference>
<dbReference type="PROSITE" id="PS01186">
    <property type="entry name" value="EGF_2"/>
    <property type="match status" value="1"/>
</dbReference>
<evidence type="ECO:0000313" key="13">
    <source>
        <dbReference type="Proteomes" id="UP000225706"/>
    </source>
</evidence>
<comment type="caution">
    <text evidence="12">The sequence shown here is derived from an EMBL/GenBank/DDBJ whole genome shotgun (WGS) entry which is preliminary data.</text>
</comment>
<feature type="domain" description="PHD-type" evidence="9">
    <location>
        <begin position="217"/>
        <end position="273"/>
    </location>
</feature>
<dbReference type="InterPro" id="IPR013083">
    <property type="entry name" value="Znf_RING/FYVE/PHD"/>
</dbReference>
<dbReference type="InterPro" id="IPR036056">
    <property type="entry name" value="Fibrinogen-like_C"/>
</dbReference>
<dbReference type="Gene3D" id="2.60.120.1000">
    <property type="match status" value="1"/>
</dbReference>
<feature type="domain" description="Fibrinogen C-terminal" evidence="11">
    <location>
        <begin position="982"/>
        <end position="1038"/>
    </location>
</feature>
<comment type="caution">
    <text evidence="7">Lacks conserved residue(s) required for the propagation of feature annotation.</text>
</comment>
<dbReference type="SUPFAM" id="SSF56496">
    <property type="entry name" value="Fibrinogen C-terminal domain-like"/>
    <property type="match status" value="1"/>
</dbReference>
<dbReference type="GO" id="GO:0005581">
    <property type="term" value="C:collagen trimer"/>
    <property type="evidence" value="ECO:0007669"/>
    <property type="project" value="UniProtKB-KW"/>
</dbReference>
<feature type="disulfide bond" evidence="7">
    <location>
        <begin position="956"/>
        <end position="973"/>
    </location>
</feature>
<keyword evidence="2" id="KW-0964">Secreted</keyword>
<feature type="disulfide bond" evidence="7">
    <location>
        <begin position="975"/>
        <end position="984"/>
    </location>
</feature>
<dbReference type="Gene3D" id="3.30.40.10">
    <property type="entry name" value="Zinc/RING finger domain, C3HC4 (zinc finger)"/>
    <property type="match status" value="1"/>
</dbReference>
<dbReference type="NCBIfam" id="NF040941">
    <property type="entry name" value="GGGWT_bact"/>
    <property type="match status" value="1"/>
</dbReference>
<keyword evidence="5" id="KW-0862">Zinc</keyword>
<dbReference type="Gene3D" id="2.10.25.10">
    <property type="entry name" value="Laminin"/>
    <property type="match status" value="1"/>
</dbReference>
<keyword evidence="6" id="KW-0176">Collagen</keyword>
<dbReference type="InterPro" id="IPR036691">
    <property type="entry name" value="Endo/exonu/phosph_ase_sf"/>
</dbReference>
<keyword evidence="7" id="KW-1015">Disulfide bond</keyword>
<evidence type="ECO:0000259" key="9">
    <source>
        <dbReference type="PROSITE" id="PS50016"/>
    </source>
</evidence>
<dbReference type="Pfam" id="PF01410">
    <property type="entry name" value="COLFI"/>
    <property type="match status" value="1"/>
</dbReference>
<dbReference type="InterPro" id="IPR002181">
    <property type="entry name" value="Fibrinogen_a/b/g_C_dom"/>
</dbReference>
<keyword evidence="3" id="KW-0479">Metal-binding</keyword>